<dbReference type="SUPFAM" id="SSF53335">
    <property type="entry name" value="S-adenosyl-L-methionine-dependent methyltransferases"/>
    <property type="match status" value="1"/>
</dbReference>
<evidence type="ECO:0000313" key="2">
    <source>
        <dbReference type="EMBL" id="CAJ1404387.1"/>
    </source>
</evidence>
<organism evidence="2 3">
    <name type="scientific">Effrenium voratum</name>
    <dbReference type="NCBI Taxonomy" id="2562239"/>
    <lineage>
        <taxon>Eukaryota</taxon>
        <taxon>Sar</taxon>
        <taxon>Alveolata</taxon>
        <taxon>Dinophyceae</taxon>
        <taxon>Suessiales</taxon>
        <taxon>Symbiodiniaceae</taxon>
        <taxon>Effrenium</taxon>
    </lineage>
</organism>
<dbReference type="InterPro" id="IPR029063">
    <property type="entry name" value="SAM-dependent_MTases_sf"/>
</dbReference>
<protein>
    <recommendedName>
        <fullName evidence="1">Methyltransferase type 11 domain-containing protein</fullName>
    </recommendedName>
</protein>
<dbReference type="Gene3D" id="3.40.50.150">
    <property type="entry name" value="Vaccinia Virus protein VP39"/>
    <property type="match status" value="1"/>
</dbReference>
<feature type="domain" description="Methyltransferase type 11" evidence="1">
    <location>
        <begin position="87"/>
        <end position="136"/>
    </location>
</feature>
<dbReference type="InterPro" id="IPR013216">
    <property type="entry name" value="Methyltransf_11"/>
</dbReference>
<gene>
    <name evidence="2" type="ORF">EVOR1521_LOCUS26840</name>
</gene>
<name>A0AA36JDT4_9DINO</name>
<reference evidence="2" key="1">
    <citation type="submission" date="2023-08" db="EMBL/GenBank/DDBJ databases">
        <authorList>
            <person name="Chen Y."/>
            <person name="Shah S."/>
            <person name="Dougan E. K."/>
            <person name="Thang M."/>
            <person name="Chan C."/>
        </authorList>
    </citation>
    <scope>NUCLEOTIDE SEQUENCE</scope>
</reference>
<dbReference type="CDD" id="cd02440">
    <property type="entry name" value="AdoMet_MTases"/>
    <property type="match status" value="1"/>
</dbReference>
<dbReference type="EMBL" id="CAUJNA010003538">
    <property type="protein sequence ID" value="CAJ1404387.1"/>
    <property type="molecule type" value="Genomic_DNA"/>
</dbReference>
<evidence type="ECO:0000313" key="3">
    <source>
        <dbReference type="Proteomes" id="UP001178507"/>
    </source>
</evidence>
<dbReference type="Pfam" id="PF08241">
    <property type="entry name" value="Methyltransf_11"/>
    <property type="match status" value="1"/>
</dbReference>
<dbReference type="GO" id="GO:0008757">
    <property type="term" value="F:S-adenosylmethionine-dependent methyltransferase activity"/>
    <property type="evidence" value="ECO:0007669"/>
    <property type="project" value="InterPro"/>
</dbReference>
<dbReference type="Proteomes" id="UP001178507">
    <property type="component" value="Unassembled WGS sequence"/>
</dbReference>
<keyword evidence="3" id="KW-1185">Reference proteome</keyword>
<comment type="caution">
    <text evidence="2">The sequence shown here is derived from an EMBL/GenBank/DDBJ whole genome shotgun (WGS) entry which is preliminary data.</text>
</comment>
<evidence type="ECO:0000259" key="1">
    <source>
        <dbReference type="Pfam" id="PF08241"/>
    </source>
</evidence>
<accession>A0AA36JDT4</accession>
<sequence>MAFWLWWLRRHKRPAGWLDRSVTEDWTYDDLCLNPPTRVLNAGSGPIVPGDLQCGPSTVEVVSSDGLADLYGSLYAHLQLRPPKPLTQCMLEDIGSCFPAEHFDLVHVRNALDHALHPTRALRAMLRVLRPGGRLWLRHARNEAEHMNFTGMHQWSFDLAETSVPVLLFGEGRHRIDLQTEFNDEAEVNASLVSLPTPGETLSRASYVFVDFRKRR</sequence>
<dbReference type="AlphaFoldDB" id="A0AA36JDT4"/>
<proteinExistence type="predicted"/>